<feature type="region of interest" description="Disordered" evidence="1">
    <location>
        <begin position="75"/>
        <end position="95"/>
    </location>
</feature>
<gene>
    <name evidence="2" type="ORF">Pmar_PMAR006053</name>
</gene>
<evidence type="ECO:0000313" key="3">
    <source>
        <dbReference type="Proteomes" id="UP000007800"/>
    </source>
</evidence>
<dbReference type="Proteomes" id="UP000007800">
    <property type="component" value="Unassembled WGS sequence"/>
</dbReference>
<organism evidence="3">
    <name type="scientific">Perkinsus marinus (strain ATCC 50983 / TXsc)</name>
    <dbReference type="NCBI Taxonomy" id="423536"/>
    <lineage>
        <taxon>Eukaryota</taxon>
        <taxon>Sar</taxon>
        <taxon>Alveolata</taxon>
        <taxon>Perkinsozoa</taxon>
        <taxon>Perkinsea</taxon>
        <taxon>Perkinsida</taxon>
        <taxon>Perkinsidae</taxon>
        <taxon>Perkinsus</taxon>
    </lineage>
</organism>
<dbReference type="RefSeq" id="XP_002774472.1">
    <property type="nucleotide sequence ID" value="XM_002774426.1"/>
</dbReference>
<dbReference type="EMBL" id="GG680729">
    <property type="protein sequence ID" value="EER06288.1"/>
    <property type="molecule type" value="Genomic_DNA"/>
</dbReference>
<sequence length="95" mass="10356">MLPFKVTDAYARIVYVPPVDYAEDFEGSWAHIHYSVKEPVSANTSDLGTVVFANGQGFVAASSFTDSCQGWTIEDNGNQVTAPEHQPYTLGGLDR</sequence>
<evidence type="ECO:0000313" key="2">
    <source>
        <dbReference type="EMBL" id="EER06288.1"/>
    </source>
</evidence>
<dbReference type="GeneID" id="9065250"/>
<protein>
    <submittedName>
        <fullName evidence="2">Uncharacterized protein</fullName>
    </submittedName>
</protein>
<evidence type="ECO:0000256" key="1">
    <source>
        <dbReference type="SAM" id="MobiDB-lite"/>
    </source>
</evidence>
<reference evidence="2 3" key="1">
    <citation type="submission" date="2008-07" db="EMBL/GenBank/DDBJ databases">
        <authorList>
            <person name="El-Sayed N."/>
            <person name="Caler E."/>
            <person name="Inman J."/>
            <person name="Amedeo P."/>
            <person name="Hass B."/>
            <person name="Wortman J."/>
        </authorList>
    </citation>
    <scope>NUCLEOTIDE SEQUENCE [LARGE SCALE GENOMIC DNA]</scope>
    <source>
        <strain evidence="3">ATCC 50983 / TXsc</strain>
    </source>
</reference>
<dbReference type="AlphaFoldDB" id="C5LA32"/>
<keyword evidence="3" id="KW-1185">Reference proteome</keyword>
<accession>C5LA32</accession>
<dbReference type="OrthoDB" id="430826at2759"/>
<proteinExistence type="predicted"/>
<dbReference type="InParanoid" id="C5LA32"/>
<name>C5LA32_PERM5</name>